<name>A0A7C3IMD7_9CREN</name>
<dbReference type="PANTHER" id="PTHR43252:SF5">
    <property type="entry name" value="TRANSCRIPTIONAL REGULATOR, PADR-LIKE FAMILY"/>
    <property type="match status" value="1"/>
</dbReference>
<feature type="domain" description="Transcription regulator PadR N-terminal" evidence="2">
    <location>
        <begin position="22"/>
        <end position="94"/>
    </location>
</feature>
<dbReference type="EMBL" id="DSTX01000013">
    <property type="protein sequence ID" value="HFK21131.1"/>
    <property type="molecule type" value="Genomic_DNA"/>
</dbReference>
<dbReference type="PANTHER" id="PTHR43252">
    <property type="entry name" value="TRANSCRIPTIONAL REGULATOR YQJI"/>
    <property type="match status" value="1"/>
</dbReference>
<dbReference type="Gene3D" id="1.10.10.10">
    <property type="entry name" value="Winged helix-like DNA-binding domain superfamily/Winged helix DNA-binding domain"/>
    <property type="match status" value="1"/>
</dbReference>
<reference evidence="3" key="1">
    <citation type="journal article" date="2020" name="mSystems">
        <title>Genome- and Community-Level Interaction Insights into Carbon Utilization and Element Cycling Functions of Hydrothermarchaeota in Hydrothermal Sediment.</title>
        <authorList>
            <person name="Zhou Z."/>
            <person name="Liu Y."/>
            <person name="Xu W."/>
            <person name="Pan J."/>
            <person name="Luo Z.H."/>
            <person name="Li M."/>
        </authorList>
    </citation>
    <scope>NUCLEOTIDE SEQUENCE [LARGE SCALE GENOMIC DNA]</scope>
    <source>
        <strain evidence="3">SpSt-468</strain>
    </source>
</reference>
<accession>A0A7C3IMD7</accession>
<proteinExistence type="predicted"/>
<dbReference type="InterPro" id="IPR036388">
    <property type="entry name" value="WH-like_DNA-bd_sf"/>
</dbReference>
<dbReference type="InterPro" id="IPR005149">
    <property type="entry name" value="Tscrpt_reg_PadR_N"/>
</dbReference>
<dbReference type="InterPro" id="IPR036390">
    <property type="entry name" value="WH_DNA-bd_sf"/>
</dbReference>
<dbReference type="SUPFAM" id="SSF46785">
    <property type="entry name" value="Winged helix' DNA-binding domain"/>
    <property type="match status" value="1"/>
</dbReference>
<comment type="caution">
    <text evidence="3">The sequence shown here is derived from an EMBL/GenBank/DDBJ whole genome shotgun (WGS) entry which is preliminary data.</text>
</comment>
<gene>
    <name evidence="3" type="ORF">ENS19_07655</name>
</gene>
<dbReference type="AlphaFoldDB" id="A0A7C3IMD7"/>
<protein>
    <submittedName>
        <fullName evidence="3">PadR family transcriptional regulator</fullName>
    </submittedName>
</protein>
<evidence type="ECO:0000313" key="3">
    <source>
        <dbReference type="EMBL" id="HFK21131.1"/>
    </source>
</evidence>
<feature type="coiled-coil region" evidence="1">
    <location>
        <begin position="144"/>
        <end position="178"/>
    </location>
</feature>
<evidence type="ECO:0000256" key="1">
    <source>
        <dbReference type="SAM" id="Coils"/>
    </source>
</evidence>
<sequence length="182" mass="21206">MSQDAVSKSLEWSRKGYMGMALLLMINERPLTGYDIMRSIRETTQGFWKPTPGGVYPVLKKLESEGLVHGDWYVYKGRKRKTYVITDEGRKILEHVLLKQSEIALGINRLFESFIKDMFGFENPHVAPPSIFAFFESQDIDVELEELEAKRETILNLMNSLQRCLNNVEQKIRERRSNFSRV</sequence>
<organism evidence="3">
    <name type="scientific">Candidatus Methanomethylicus mesodigestus</name>
    <dbReference type="NCBI Taxonomy" id="1867258"/>
    <lineage>
        <taxon>Archaea</taxon>
        <taxon>Thermoproteota</taxon>
        <taxon>Methanosuratincolia</taxon>
        <taxon>Candidatus Methanomethylicales</taxon>
        <taxon>Candidatus Methanomethylicaceae</taxon>
        <taxon>Candidatus Methanomethylicus</taxon>
    </lineage>
</organism>
<dbReference type="Pfam" id="PF03551">
    <property type="entry name" value="PadR"/>
    <property type="match status" value="1"/>
</dbReference>
<evidence type="ECO:0000259" key="2">
    <source>
        <dbReference type="Pfam" id="PF03551"/>
    </source>
</evidence>
<keyword evidence="1" id="KW-0175">Coiled coil</keyword>